<accession>A0A382FRV5</accession>
<reference evidence="1" key="1">
    <citation type="submission" date="2018-05" db="EMBL/GenBank/DDBJ databases">
        <authorList>
            <person name="Lanie J.A."/>
            <person name="Ng W.-L."/>
            <person name="Kazmierczak K.M."/>
            <person name="Andrzejewski T.M."/>
            <person name="Davidsen T.M."/>
            <person name="Wayne K.J."/>
            <person name="Tettelin H."/>
            <person name="Glass J.I."/>
            <person name="Rusch D."/>
            <person name="Podicherti R."/>
            <person name="Tsui H.-C.T."/>
            <person name="Winkler M.E."/>
        </authorList>
    </citation>
    <scope>NUCLEOTIDE SEQUENCE</scope>
</reference>
<gene>
    <name evidence="1" type="ORF">METZ01_LOCUS218594</name>
</gene>
<dbReference type="EMBL" id="UINC01051502">
    <property type="protein sequence ID" value="SVB65740.1"/>
    <property type="molecule type" value="Genomic_DNA"/>
</dbReference>
<protein>
    <submittedName>
        <fullName evidence="1">Uncharacterized protein</fullName>
    </submittedName>
</protein>
<organism evidence="1">
    <name type="scientific">marine metagenome</name>
    <dbReference type="NCBI Taxonomy" id="408172"/>
    <lineage>
        <taxon>unclassified sequences</taxon>
        <taxon>metagenomes</taxon>
        <taxon>ecological metagenomes</taxon>
    </lineage>
</organism>
<name>A0A382FRV5_9ZZZZ</name>
<evidence type="ECO:0000313" key="1">
    <source>
        <dbReference type="EMBL" id="SVB65740.1"/>
    </source>
</evidence>
<sequence length="60" mass="7219">MIFWFRRSSDPHKKWNSHYRQKKLPRGLKKLKKGLPNPSHPFDLQMLGRLLSIENMVAFL</sequence>
<dbReference type="AlphaFoldDB" id="A0A382FRV5"/>
<proteinExistence type="predicted"/>